<dbReference type="PANTHER" id="PTHR37323:SF1">
    <property type="entry name" value="L-ORNITHINE N(ALPHA)-ACYLTRANSFERASE"/>
    <property type="match status" value="1"/>
</dbReference>
<dbReference type="PANTHER" id="PTHR37323">
    <property type="entry name" value="GCN5-RELATED N-ACETYLTRANSFERASE"/>
    <property type="match status" value="1"/>
</dbReference>
<dbReference type="Gene3D" id="3.40.630.30">
    <property type="match status" value="1"/>
</dbReference>
<comment type="catalytic activity">
    <reaction evidence="10">
        <text>a (3R)-hydroxyacyl-[ACP] + L-ornithine = a lyso-ornithine lipid + holo-[ACP] + H(+)</text>
        <dbReference type="Rhea" id="RHEA:20633"/>
        <dbReference type="Rhea" id="RHEA-COMP:9685"/>
        <dbReference type="Rhea" id="RHEA-COMP:9945"/>
        <dbReference type="ChEBI" id="CHEBI:15378"/>
        <dbReference type="ChEBI" id="CHEBI:46911"/>
        <dbReference type="ChEBI" id="CHEBI:64479"/>
        <dbReference type="ChEBI" id="CHEBI:78827"/>
        <dbReference type="ChEBI" id="CHEBI:138482"/>
        <dbReference type="EC" id="2.3.2.30"/>
    </reaction>
    <physiologicalReaction direction="left-to-right" evidence="10">
        <dbReference type="Rhea" id="RHEA:20634"/>
    </physiologicalReaction>
</comment>
<protein>
    <recommendedName>
        <fullName evidence="8">L-ornithine N(alpha)-acyltransferase</fullName>
        <ecNumber evidence="7">2.3.2.30</ecNumber>
    </recommendedName>
</protein>
<name>A0ABV2B158_9GAMM</name>
<keyword evidence="2" id="KW-0444">Lipid biosynthesis</keyword>
<keyword evidence="3" id="KW-0808">Transferase</keyword>
<evidence type="ECO:0000313" key="11">
    <source>
        <dbReference type="EMBL" id="MES1929627.1"/>
    </source>
</evidence>
<evidence type="ECO:0000313" key="12">
    <source>
        <dbReference type="Proteomes" id="UP001460888"/>
    </source>
</evidence>
<evidence type="ECO:0000256" key="4">
    <source>
        <dbReference type="ARBA" id="ARBA00023098"/>
    </source>
</evidence>
<dbReference type="Pfam" id="PF13444">
    <property type="entry name" value="Acetyltransf_5"/>
    <property type="match status" value="1"/>
</dbReference>
<dbReference type="Proteomes" id="UP001460888">
    <property type="component" value="Unassembled WGS sequence"/>
</dbReference>
<dbReference type="RefSeq" id="WP_353111135.1">
    <property type="nucleotide sequence ID" value="NZ_APND01000003.1"/>
</dbReference>
<dbReference type="EMBL" id="APND01000003">
    <property type="protein sequence ID" value="MES1929627.1"/>
    <property type="molecule type" value="Genomic_DNA"/>
</dbReference>
<dbReference type="SUPFAM" id="SSF55729">
    <property type="entry name" value="Acyl-CoA N-acyltransferases (Nat)"/>
    <property type="match status" value="1"/>
</dbReference>
<keyword evidence="12" id="KW-1185">Reference proteome</keyword>
<sequence>MAVAVRALRLPETARTPRVRLARSKADTEASLRLRYRVFVDEMGADIDDCAGGLETDAFDRHCQHLLVHDSASGELLASTRLLDGDVAQRLGGFYSESEFEMGAVLDRPGRFLELGRTCVASHARQGAVIAALWSGVGAFVREGNYSHLMGCASIDARDGSDRAHRLFAGLRGAELSDADARVVPRRVLPSPRGETCQYARPPLLKAYLRLGATVGGAPYWDENFHVADLFMHLQVANLCPRYARHFLHRPAATADRSPLAVP</sequence>
<evidence type="ECO:0000256" key="3">
    <source>
        <dbReference type="ARBA" id="ARBA00022679"/>
    </source>
</evidence>
<comment type="caution">
    <text evidence="11">The sequence shown here is derived from an EMBL/GenBank/DDBJ whole genome shotgun (WGS) entry which is preliminary data.</text>
</comment>
<evidence type="ECO:0000256" key="7">
    <source>
        <dbReference type="ARBA" id="ARBA00039058"/>
    </source>
</evidence>
<reference evidence="11 12" key="1">
    <citation type="submission" date="2013-03" db="EMBL/GenBank/DDBJ databases">
        <title>Salinisphaera dokdonensis CL-ES53 Genome Sequencing.</title>
        <authorList>
            <person name="Li C."/>
            <person name="Lai Q."/>
            <person name="Shao Z."/>
        </authorList>
    </citation>
    <scope>NUCLEOTIDE SEQUENCE [LARGE SCALE GENOMIC DNA]</scope>
    <source>
        <strain evidence="11 12">CL-ES53</strain>
    </source>
</reference>
<dbReference type="InterPro" id="IPR052351">
    <property type="entry name" value="Ornithine_N-alpha-AT"/>
</dbReference>
<evidence type="ECO:0000256" key="5">
    <source>
        <dbReference type="ARBA" id="ARBA00023315"/>
    </source>
</evidence>
<comment type="similarity">
    <text evidence="6">Belongs to the acetyltransferase family. OlsB subfamily.</text>
</comment>
<keyword evidence="4" id="KW-0443">Lipid metabolism</keyword>
<evidence type="ECO:0000256" key="2">
    <source>
        <dbReference type="ARBA" id="ARBA00022516"/>
    </source>
</evidence>
<accession>A0ABV2B158</accession>
<evidence type="ECO:0000256" key="9">
    <source>
        <dbReference type="ARBA" id="ARBA00045724"/>
    </source>
</evidence>
<keyword evidence="5" id="KW-0012">Acyltransferase</keyword>
<evidence type="ECO:0000256" key="8">
    <source>
        <dbReference type="ARBA" id="ARBA00039866"/>
    </source>
</evidence>
<organism evidence="11 12">
    <name type="scientific">Salinisphaera dokdonensis CL-ES53</name>
    <dbReference type="NCBI Taxonomy" id="1304272"/>
    <lineage>
        <taxon>Bacteria</taxon>
        <taxon>Pseudomonadati</taxon>
        <taxon>Pseudomonadota</taxon>
        <taxon>Gammaproteobacteria</taxon>
        <taxon>Salinisphaerales</taxon>
        <taxon>Salinisphaeraceae</taxon>
        <taxon>Salinisphaera</taxon>
    </lineage>
</organism>
<gene>
    <name evidence="11" type="ORF">SADO_10234</name>
</gene>
<evidence type="ECO:0000256" key="6">
    <source>
        <dbReference type="ARBA" id="ARBA00038095"/>
    </source>
</evidence>
<evidence type="ECO:0000256" key="1">
    <source>
        <dbReference type="ARBA" id="ARBA00005189"/>
    </source>
</evidence>
<dbReference type="InterPro" id="IPR016181">
    <property type="entry name" value="Acyl_CoA_acyltransferase"/>
</dbReference>
<evidence type="ECO:0000256" key="10">
    <source>
        <dbReference type="ARBA" id="ARBA00047785"/>
    </source>
</evidence>
<proteinExistence type="inferred from homology"/>
<dbReference type="EC" id="2.3.2.30" evidence="7"/>
<comment type="pathway">
    <text evidence="1">Lipid metabolism.</text>
</comment>
<comment type="function">
    <text evidence="9">Catalyzes the first step in the biosynthesis of ornithine lipids, which are phosphorus-free membrane lipids. Catalyzes the 3-hydroxyacyl-acyl carrier protein-dependent acylation of ornithine to form lyso-ornithine lipid (LOL).</text>
</comment>